<dbReference type="InterPro" id="IPR004839">
    <property type="entry name" value="Aminotransferase_I/II_large"/>
</dbReference>
<keyword evidence="2" id="KW-0663">Pyridoxal phosphate</keyword>
<dbReference type="PANTHER" id="PTHR46577:SF1">
    <property type="entry name" value="HTH-TYPE TRANSCRIPTIONAL REGULATORY PROTEIN GABR"/>
    <property type="match status" value="1"/>
</dbReference>
<dbReference type="Gene3D" id="3.90.1150.10">
    <property type="entry name" value="Aspartate Aminotransferase, domain 1"/>
    <property type="match status" value="1"/>
</dbReference>
<dbReference type="InterPro" id="IPR015422">
    <property type="entry name" value="PyrdxlP-dep_Trfase_small"/>
</dbReference>
<sequence length="485" mass="51957">MAGSLAETAGRPVDWRPVLAKPKGGTKHAALTERIIADIDAGILRPMDQMPTHRDLARVLGVSVQTVSLSYGEAERLGYLSGEVGRGTFVKARVTERAGRLMLDRNPDEAVDLSIVRGVYTEAHEDASRAAFAALGGQDNSAFMRPCRPIAGLDAHREAARAWLRPLGVDVPAERILLTNGAAHALFLALSCIARPGDVVLTENLTDHGVIGVSNVLGFNLKGLPTDGEGIRPEAFEAACEAGTVRALVLIPTLNNPTSHVASAERRRDIAAIARRHGVFVVEDEVYKPLIDVELPSIAAMLPDLGFFATSFTKTVLTGLRVGYLVVPPHYSIRAASILRVTSWSGSYLAGEIASRWIEDGTAQRLLEVQRHEARARQRVVAQVLGPHVASSHPLSLCAWLKVPAHWTEDGLVRSLAERRVAVTPSDPFIAGGNHGGGIRICLGGQLSHGALEQALTTLRQTFEQLPPVFDIGALGWLPDADDGA</sequence>
<keyword evidence="3" id="KW-0805">Transcription regulation</keyword>
<evidence type="ECO:0000256" key="5">
    <source>
        <dbReference type="ARBA" id="ARBA00023163"/>
    </source>
</evidence>
<dbReference type="Gene3D" id="1.10.10.10">
    <property type="entry name" value="Winged helix-like DNA-binding domain superfamily/Winged helix DNA-binding domain"/>
    <property type="match status" value="1"/>
</dbReference>
<evidence type="ECO:0000256" key="3">
    <source>
        <dbReference type="ARBA" id="ARBA00023015"/>
    </source>
</evidence>
<dbReference type="InterPro" id="IPR051446">
    <property type="entry name" value="HTH_trans_reg/aminotransferase"/>
</dbReference>
<accession>A0ABT0DFN7</accession>
<evidence type="ECO:0000259" key="6">
    <source>
        <dbReference type="PROSITE" id="PS50949"/>
    </source>
</evidence>
<dbReference type="InterPro" id="IPR036390">
    <property type="entry name" value="WH_DNA-bd_sf"/>
</dbReference>
<keyword evidence="4" id="KW-0238">DNA-binding</keyword>
<protein>
    <submittedName>
        <fullName evidence="7">PLP-dependent aminotransferase family protein</fullName>
    </submittedName>
</protein>
<gene>
    <name evidence="7" type="ORF">MWN34_17870</name>
</gene>
<dbReference type="Proteomes" id="UP001203284">
    <property type="component" value="Unassembled WGS sequence"/>
</dbReference>
<evidence type="ECO:0000256" key="4">
    <source>
        <dbReference type="ARBA" id="ARBA00023125"/>
    </source>
</evidence>
<organism evidence="7 8">
    <name type="scientific">Ancylobacter crimeensis</name>
    <dbReference type="NCBI Taxonomy" id="2579147"/>
    <lineage>
        <taxon>Bacteria</taxon>
        <taxon>Pseudomonadati</taxon>
        <taxon>Pseudomonadota</taxon>
        <taxon>Alphaproteobacteria</taxon>
        <taxon>Hyphomicrobiales</taxon>
        <taxon>Xanthobacteraceae</taxon>
        <taxon>Ancylobacter</taxon>
    </lineage>
</organism>
<dbReference type="SMART" id="SM00345">
    <property type="entry name" value="HTH_GNTR"/>
    <property type="match status" value="1"/>
</dbReference>
<dbReference type="RefSeq" id="WP_247030670.1">
    <property type="nucleotide sequence ID" value="NZ_JALKCH010000014.1"/>
</dbReference>
<dbReference type="CDD" id="cd07377">
    <property type="entry name" value="WHTH_GntR"/>
    <property type="match status" value="1"/>
</dbReference>
<proteinExistence type="inferred from homology"/>
<keyword evidence="7" id="KW-0808">Transferase</keyword>
<dbReference type="InterPro" id="IPR015421">
    <property type="entry name" value="PyrdxlP-dep_Trfase_major"/>
</dbReference>
<dbReference type="PROSITE" id="PS50949">
    <property type="entry name" value="HTH_GNTR"/>
    <property type="match status" value="1"/>
</dbReference>
<dbReference type="PANTHER" id="PTHR46577">
    <property type="entry name" value="HTH-TYPE TRANSCRIPTIONAL REGULATORY PROTEIN GABR"/>
    <property type="match status" value="1"/>
</dbReference>
<dbReference type="Gene3D" id="3.40.640.10">
    <property type="entry name" value="Type I PLP-dependent aspartate aminotransferase-like (Major domain)"/>
    <property type="match status" value="1"/>
</dbReference>
<dbReference type="GO" id="GO:0008483">
    <property type="term" value="F:transaminase activity"/>
    <property type="evidence" value="ECO:0007669"/>
    <property type="project" value="UniProtKB-KW"/>
</dbReference>
<comment type="caution">
    <text evidence="7">The sequence shown here is derived from an EMBL/GenBank/DDBJ whole genome shotgun (WGS) entry which is preliminary data.</text>
</comment>
<dbReference type="Pfam" id="PF00155">
    <property type="entry name" value="Aminotran_1_2"/>
    <property type="match status" value="1"/>
</dbReference>
<name>A0ABT0DFN7_9HYPH</name>
<dbReference type="SUPFAM" id="SSF53383">
    <property type="entry name" value="PLP-dependent transferases"/>
    <property type="match status" value="1"/>
</dbReference>
<dbReference type="CDD" id="cd00609">
    <property type="entry name" value="AAT_like"/>
    <property type="match status" value="1"/>
</dbReference>
<dbReference type="Pfam" id="PF00392">
    <property type="entry name" value="GntR"/>
    <property type="match status" value="1"/>
</dbReference>
<reference evidence="7 8" key="1">
    <citation type="submission" date="2022-04" db="EMBL/GenBank/DDBJ databases">
        <authorList>
            <person name="Grouzdev D.S."/>
            <person name="Pantiukh K.S."/>
            <person name="Krutkina M.S."/>
        </authorList>
    </citation>
    <scope>NUCLEOTIDE SEQUENCE [LARGE SCALE GENOMIC DNA]</scope>
    <source>
        <strain evidence="7 8">6x-1</strain>
    </source>
</reference>
<dbReference type="EMBL" id="JALKCH010000014">
    <property type="protein sequence ID" value="MCK0198770.1"/>
    <property type="molecule type" value="Genomic_DNA"/>
</dbReference>
<dbReference type="InterPro" id="IPR036388">
    <property type="entry name" value="WH-like_DNA-bd_sf"/>
</dbReference>
<evidence type="ECO:0000313" key="8">
    <source>
        <dbReference type="Proteomes" id="UP001203284"/>
    </source>
</evidence>
<evidence type="ECO:0000256" key="1">
    <source>
        <dbReference type="ARBA" id="ARBA00005384"/>
    </source>
</evidence>
<evidence type="ECO:0000313" key="7">
    <source>
        <dbReference type="EMBL" id="MCK0198770.1"/>
    </source>
</evidence>
<keyword evidence="5" id="KW-0804">Transcription</keyword>
<feature type="domain" description="HTH gntR-type" evidence="6">
    <location>
        <begin position="25"/>
        <end position="93"/>
    </location>
</feature>
<dbReference type="SUPFAM" id="SSF46785">
    <property type="entry name" value="Winged helix' DNA-binding domain"/>
    <property type="match status" value="1"/>
</dbReference>
<evidence type="ECO:0000256" key="2">
    <source>
        <dbReference type="ARBA" id="ARBA00022898"/>
    </source>
</evidence>
<comment type="similarity">
    <text evidence="1">In the C-terminal section; belongs to the class-I pyridoxal-phosphate-dependent aminotransferase family.</text>
</comment>
<dbReference type="InterPro" id="IPR000524">
    <property type="entry name" value="Tscrpt_reg_HTH_GntR"/>
</dbReference>
<dbReference type="InterPro" id="IPR015424">
    <property type="entry name" value="PyrdxlP-dep_Trfase"/>
</dbReference>
<keyword evidence="8" id="KW-1185">Reference proteome</keyword>
<keyword evidence="7" id="KW-0032">Aminotransferase</keyword>